<keyword evidence="3" id="KW-1185">Reference proteome</keyword>
<dbReference type="AlphaFoldDB" id="A0AAU9NJL8"/>
<accession>A0AAU9NJL8</accession>
<dbReference type="EMBL" id="CAKMRJ010004445">
    <property type="protein sequence ID" value="CAH1438016.1"/>
    <property type="molecule type" value="Genomic_DNA"/>
</dbReference>
<name>A0AAU9NJL8_9ASTR</name>
<dbReference type="Proteomes" id="UP001157418">
    <property type="component" value="Unassembled WGS sequence"/>
</dbReference>
<protein>
    <submittedName>
        <fullName evidence="2">Uncharacterized protein</fullName>
    </submittedName>
</protein>
<evidence type="ECO:0000256" key="1">
    <source>
        <dbReference type="SAM" id="MobiDB-lite"/>
    </source>
</evidence>
<organism evidence="2 3">
    <name type="scientific">Lactuca virosa</name>
    <dbReference type="NCBI Taxonomy" id="75947"/>
    <lineage>
        <taxon>Eukaryota</taxon>
        <taxon>Viridiplantae</taxon>
        <taxon>Streptophyta</taxon>
        <taxon>Embryophyta</taxon>
        <taxon>Tracheophyta</taxon>
        <taxon>Spermatophyta</taxon>
        <taxon>Magnoliopsida</taxon>
        <taxon>eudicotyledons</taxon>
        <taxon>Gunneridae</taxon>
        <taxon>Pentapetalae</taxon>
        <taxon>asterids</taxon>
        <taxon>campanulids</taxon>
        <taxon>Asterales</taxon>
        <taxon>Asteraceae</taxon>
        <taxon>Cichorioideae</taxon>
        <taxon>Cichorieae</taxon>
        <taxon>Lactucinae</taxon>
        <taxon>Lactuca</taxon>
    </lineage>
</organism>
<evidence type="ECO:0000313" key="2">
    <source>
        <dbReference type="EMBL" id="CAH1438016.1"/>
    </source>
</evidence>
<gene>
    <name evidence="2" type="ORF">LVIROSA_LOCUS24298</name>
</gene>
<reference evidence="2 3" key="1">
    <citation type="submission" date="2022-01" db="EMBL/GenBank/DDBJ databases">
        <authorList>
            <person name="Xiong W."/>
            <person name="Schranz E."/>
        </authorList>
    </citation>
    <scope>NUCLEOTIDE SEQUENCE [LARGE SCALE GENOMIC DNA]</scope>
</reference>
<sequence length="211" mass="23303">MLGMAGMSSYWNKLGRKHVETLAGREVTLLERLHRKLLASFDLVTEEITIPNSPSQSESSMDSAMNFTVQETTMHVIPSPSKNIVKTEPDNMKPLPSSIRSTLWSKRKAFGEKIVSLEGVMNCPDKVIDFSSPKCKRTTRGSESKPCDFPSFGGHSSSEPINPELAYEKLATTVLHECLVVTDTDLKHAEENVPSFEVEPLGLDASTFLTS</sequence>
<evidence type="ECO:0000313" key="3">
    <source>
        <dbReference type="Proteomes" id="UP001157418"/>
    </source>
</evidence>
<comment type="caution">
    <text evidence="2">The sequence shown here is derived from an EMBL/GenBank/DDBJ whole genome shotgun (WGS) entry which is preliminary data.</text>
</comment>
<feature type="region of interest" description="Disordered" evidence="1">
    <location>
        <begin position="139"/>
        <end position="160"/>
    </location>
</feature>
<proteinExistence type="predicted"/>